<comment type="caution">
    <text evidence="1">The sequence shown here is derived from an EMBL/GenBank/DDBJ whole genome shotgun (WGS) entry which is preliminary data.</text>
</comment>
<dbReference type="Proteomes" id="UP000018958">
    <property type="component" value="Unassembled WGS sequence"/>
</dbReference>
<dbReference type="EMBL" id="ANIX01001779">
    <property type="protein sequence ID" value="ETP16510.1"/>
    <property type="molecule type" value="Genomic_DNA"/>
</dbReference>
<protein>
    <submittedName>
        <fullName evidence="1">Uncharacterized protein</fullName>
    </submittedName>
</protein>
<evidence type="ECO:0000313" key="2">
    <source>
        <dbReference type="Proteomes" id="UP000018958"/>
    </source>
</evidence>
<sequence>MITWEAYCTAKARLDLVSPIKKGDSTSHHRLSMLHTTRLGGRLQYLHASNSLGLRAASVSAYLGSPGTLRSRPCSQGDVVAVFIGVLNAYEGSATF</sequence>
<evidence type="ECO:0000313" key="1">
    <source>
        <dbReference type="EMBL" id="ETP16510.1"/>
    </source>
</evidence>
<name>W2X128_PHYNI</name>
<reference evidence="1 2" key="1">
    <citation type="submission" date="2013-11" db="EMBL/GenBank/DDBJ databases">
        <title>The Genome Sequence of Phytophthora parasitica CJ01A1.</title>
        <authorList>
            <consortium name="The Broad Institute Genomics Platform"/>
            <person name="Russ C."/>
            <person name="Tyler B."/>
            <person name="Panabieres F."/>
            <person name="Shan W."/>
            <person name="Tripathy S."/>
            <person name="Grunwald N."/>
            <person name="Machado M."/>
            <person name="Johnson C.S."/>
            <person name="Walker B."/>
            <person name="Young S.K."/>
            <person name="Zeng Q."/>
            <person name="Gargeya S."/>
            <person name="Fitzgerald M."/>
            <person name="Haas B."/>
            <person name="Abouelleil A."/>
            <person name="Allen A.W."/>
            <person name="Alvarado L."/>
            <person name="Arachchi H.M."/>
            <person name="Berlin A.M."/>
            <person name="Chapman S.B."/>
            <person name="Gainer-Dewar J."/>
            <person name="Goldberg J."/>
            <person name="Griggs A."/>
            <person name="Gujja S."/>
            <person name="Hansen M."/>
            <person name="Howarth C."/>
            <person name="Imamovic A."/>
            <person name="Ireland A."/>
            <person name="Larimer J."/>
            <person name="McCowan C."/>
            <person name="Murphy C."/>
            <person name="Pearson M."/>
            <person name="Poon T.W."/>
            <person name="Priest M."/>
            <person name="Roberts A."/>
            <person name="Saif S."/>
            <person name="Shea T."/>
            <person name="Sisk P."/>
            <person name="Sykes S."/>
            <person name="Wortman J."/>
            <person name="Nusbaum C."/>
            <person name="Birren B."/>
        </authorList>
    </citation>
    <scope>NUCLEOTIDE SEQUENCE [LARGE SCALE GENOMIC DNA]</scope>
    <source>
        <strain evidence="1 2">CJ01A1</strain>
    </source>
</reference>
<dbReference type="AlphaFoldDB" id="W2X128"/>
<gene>
    <name evidence="1" type="ORF">F441_08896</name>
</gene>
<proteinExistence type="predicted"/>
<accession>W2X128</accession>
<organism evidence="1 2">
    <name type="scientific">Phytophthora nicotianae CJ01A1</name>
    <dbReference type="NCBI Taxonomy" id="1317063"/>
    <lineage>
        <taxon>Eukaryota</taxon>
        <taxon>Sar</taxon>
        <taxon>Stramenopiles</taxon>
        <taxon>Oomycota</taxon>
        <taxon>Peronosporomycetes</taxon>
        <taxon>Peronosporales</taxon>
        <taxon>Peronosporaceae</taxon>
        <taxon>Phytophthora</taxon>
    </lineage>
</organism>